<keyword evidence="1" id="KW-0507">mRNA processing</keyword>
<dbReference type="Pfam" id="PF00855">
    <property type="entry name" value="PWWP"/>
    <property type="match status" value="1"/>
</dbReference>
<feature type="region of interest" description="Disordered" evidence="2">
    <location>
        <begin position="220"/>
        <end position="262"/>
    </location>
</feature>
<protein>
    <submittedName>
        <fullName evidence="6">ENHANCER OF AG-4 protein 2-like</fullName>
    </submittedName>
</protein>
<feature type="domain" description="PWWP" evidence="3">
    <location>
        <begin position="24"/>
        <end position="81"/>
    </location>
</feature>
<feature type="compositionally biased region" description="Polar residues" evidence="2">
    <location>
        <begin position="223"/>
        <end position="233"/>
    </location>
</feature>
<dbReference type="InterPro" id="IPR008942">
    <property type="entry name" value="ENTH_VHS"/>
</dbReference>
<dbReference type="PANTHER" id="PTHR12550">
    <property type="entry name" value="HEPATOMA-DERIVED GROWTH FACTOR-RELATED"/>
    <property type="match status" value="1"/>
</dbReference>
<name>A0AB40BQN9_DIOCR</name>
<keyword evidence="5" id="KW-1185">Reference proteome</keyword>
<dbReference type="Pfam" id="PF04818">
    <property type="entry name" value="CID"/>
    <property type="match status" value="1"/>
</dbReference>
<feature type="compositionally biased region" description="Polar residues" evidence="2">
    <location>
        <begin position="845"/>
        <end position="854"/>
    </location>
</feature>
<feature type="compositionally biased region" description="Polar residues" evidence="2">
    <location>
        <begin position="248"/>
        <end position="260"/>
    </location>
</feature>
<dbReference type="GO" id="GO:0005634">
    <property type="term" value="C:nucleus"/>
    <property type="evidence" value="ECO:0007669"/>
    <property type="project" value="UniProtKB-ARBA"/>
</dbReference>
<proteinExistence type="predicted"/>
<dbReference type="Proteomes" id="UP001515500">
    <property type="component" value="Chromosome 7"/>
</dbReference>
<feature type="region of interest" description="Disordered" evidence="2">
    <location>
        <begin position="821"/>
        <end position="859"/>
    </location>
</feature>
<feature type="region of interest" description="Disordered" evidence="2">
    <location>
        <begin position="112"/>
        <end position="141"/>
    </location>
</feature>
<dbReference type="InterPro" id="IPR000313">
    <property type="entry name" value="PWWP_dom"/>
</dbReference>
<dbReference type="SUPFAM" id="SSF63748">
    <property type="entry name" value="Tudor/PWWP/MBT"/>
    <property type="match status" value="1"/>
</dbReference>
<dbReference type="Gene3D" id="2.30.30.140">
    <property type="match status" value="1"/>
</dbReference>
<evidence type="ECO:0000256" key="1">
    <source>
        <dbReference type="ARBA" id="ARBA00022664"/>
    </source>
</evidence>
<dbReference type="PANTHER" id="PTHR12550:SF49">
    <property type="entry name" value="PROTEIN HUA2-LIKE 2-RELATED"/>
    <property type="match status" value="1"/>
</dbReference>
<evidence type="ECO:0000259" key="3">
    <source>
        <dbReference type="PROSITE" id="PS50812"/>
    </source>
</evidence>
<dbReference type="GeneID" id="120265894"/>
<evidence type="ECO:0000259" key="4">
    <source>
        <dbReference type="PROSITE" id="PS51391"/>
    </source>
</evidence>
<dbReference type="SMART" id="SM00582">
    <property type="entry name" value="RPR"/>
    <property type="match status" value="1"/>
</dbReference>
<feature type="compositionally biased region" description="Polar residues" evidence="2">
    <location>
        <begin position="1137"/>
        <end position="1146"/>
    </location>
</feature>
<feature type="region of interest" description="Disordered" evidence="2">
    <location>
        <begin position="1137"/>
        <end position="1180"/>
    </location>
</feature>
<evidence type="ECO:0000313" key="6">
    <source>
        <dbReference type="RefSeq" id="XP_039129782.1"/>
    </source>
</evidence>
<dbReference type="Gene3D" id="1.25.40.90">
    <property type="match status" value="1"/>
</dbReference>
<dbReference type="PROSITE" id="PS51391">
    <property type="entry name" value="CID"/>
    <property type="match status" value="1"/>
</dbReference>
<dbReference type="PROSITE" id="PS50812">
    <property type="entry name" value="PWWP"/>
    <property type="match status" value="1"/>
</dbReference>
<dbReference type="SMART" id="SM00293">
    <property type="entry name" value="PWWP"/>
    <property type="match status" value="1"/>
</dbReference>
<accession>A0AB40BQN9</accession>
<feature type="domain" description="CID" evidence="4">
    <location>
        <begin position="868"/>
        <end position="1009"/>
    </location>
</feature>
<evidence type="ECO:0000313" key="5">
    <source>
        <dbReference type="Proteomes" id="UP001515500"/>
    </source>
</evidence>
<gene>
    <name evidence="6" type="primary">LOC120265894</name>
</gene>
<dbReference type="RefSeq" id="XP_039129782.1">
    <property type="nucleotide sequence ID" value="XM_039273848.1"/>
</dbReference>
<feature type="compositionally biased region" description="Pro residues" evidence="2">
    <location>
        <begin position="1148"/>
        <end position="1171"/>
    </location>
</feature>
<dbReference type="InterPro" id="IPR006569">
    <property type="entry name" value="CID_dom"/>
</dbReference>
<evidence type="ECO:0000256" key="2">
    <source>
        <dbReference type="SAM" id="MobiDB-lite"/>
    </source>
</evidence>
<dbReference type="GO" id="GO:0006397">
    <property type="term" value="P:mRNA processing"/>
    <property type="evidence" value="ECO:0007669"/>
    <property type="project" value="UniProtKB-KW"/>
</dbReference>
<feature type="compositionally biased region" description="Polar residues" evidence="2">
    <location>
        <begin position="117"/>
        <end position="139"/>
    </location>
</feature>
<organism evidence="5 6">
    <name type="scientific">Dioscorea cayennensis subsp. rotundata</name>
    <name type="common">White Guinea yam</name>
    <name type="synonym">Dioscorea rotundata</name>
    <dbReference type="NCBI Taxonomy" id="55577"/>
    <lineage>
        <taxon>Eukaryota</taxon>
        <taxon>Viridiplantae</taxon>
        <taxon>Streptophyta</taxon>
        <taxon>Embryophyta</taxon>
        <taxon>Tracheophyta</taxon>
        <taxon>Spermatophyta</taxon>
        <taxon>Magnoliopsida</taxon>
        <taxon>Liliopsida</taxon>
        <taxon>Dioscoreales</taxon>
        <taxon>Dioscoreaceae</taxon>
        <taxon>Dioscorea</taxon>
    </lineage>
</organism>
<feature type="region of interest" description="Disordered" evidence="2">
    <location>
        <begin position="1388"/>
        <end position="1428"/>
    </location>
</feature>
<sequence length="1428" mass="156191">MAPSRKRGSARAAAAAAARQQWKVGDLVLAKMKGFPAWPAVISDPTKWGYSSDRKKLLVFFYGTKQIAFCNHADIEAFTEEKKKSLLTKRQGKGADFVRAVDEIIDMYDKLKKNDQPENNTENEGLVPNNGNLEDSGSKTCGKPTELNSHMACDSQSEVLYSSVDNSTLASPHCVPVASEKSDFCKMNKVAKEPCEKISILDQLRQTPLAISTTVRKRPRDVTLQSCGTQRKVSSLHRSRSSSADPCKQQNSTLQQSTGDCDSGDDLIADAVQLEHVNRKIVVEEVQDRSPSDALNPQDSTDFGSNSICRESEHNIVSMESEAIDCEAEMMPEPSCQSKHVGNGFLDNDDKLNPELDTSIKTVFLKKKRNSTRKRVQNDSESALLGSNADLQIEEKGTALESLISCSEINDKFHKTDGDEHLPLVKRARVRKGEPVIDDAQLSTEESGMFVLLHKSDQNAISGSPCNNCPSDKPNLDDTEASECSLSIQNCISNTRSDMNFWKAKYQLKGMPIDVEAALPPSKRLHRALEAMSANADELKVGCIDVPMTAELTSNGHMDSLKTTSLHLSTDDEIGEYSAQDIGSPDKVPSLDTISELPSGVLEKVMDSNLLTSSNVNPDNILCHNVAKEIDMDVKDSDEFSPKTEEADIPEETLKTVPCYCEKQVPSTSKEAMVSELPSYVAGDMSSGMLQSLEVCHAGVGKREDQILELIPEKLYSEAAVSADPENEANVTLSMNDGVVTSKFVQLPASNMKGEKELQDSVAEITLSAVSKERGFSPDLAPISVLIAAAQAKRVLSRSTSFSNTVEEGKAIPHSLVNYIEDSSEQGSPSIPSATHGAPCDDRSQTSPNSSSPALHQKDADIPTEHAEVEAARKAFEVSLHILSRTKDSIGRATQLAIECAKYGIAGEVIELLLRNLERESRLYRRIDLFFLVDSIVQCSRTQKGCAGDVYASLVQSVLSRLLCAAAPPGKPAVENRRQCLKVLRLWLERKTLPESIVRHHIRELDFMNEAPFSNHSSRRPRTERAINDPIREMEGMLVDEYGSNTSFQLSGLTVPCVVEDDEHDCSSDEKSFEAVTPERNAEVDDGKGTVTSQEKHRHILEDVDGELEMEDVSPPCEVRVCSISHVAATDNICNSDKQYDQQHSPTFVPPLPEDLPPSPPPLPSSPPPMPSSCSPPSVVNQQLSVGASHTLSVAVDSNAYSASHNIRSQLPQAIYQPPGNLTVNSVPSAPMPYCNHPYGDIRRQIPHPSSSLSSSSYGGFPGAHPTMHTTNRALPLVNRPMLNSYTPQPPPARVSNQFSFVPADPQQRGQAWGNCSSFPNSLQSVHDPRGGKFYNDRDLNGSFQHDIAERGRFSPTVHPGPMVSDKVDASTIPPPFYGPPLEPPPVPCRGWPHPPRISGYHSMPGPRPQPENSISPVEGAHSFWRPR</sequence>
<reference evidence="6" key="1">
    <citation type="submission" date="2025-08" db="UniProtKB">
        <authorList>
            <consortium name="RefSeq"/>
        </authorList>
    </citation>
    <scope>IDENTIFICATION</scope>
</reference>